<keyword evidence="2" id="KW-0812">Transmembrane</keyword>
<reference evidence="3" key="3">
    <citation type="journal article" date="2017" name="Nature">
        <title>Genome sequence of the progenitor of the wheat D genome Aegilops tauschii.</title>
        <authorList>
            <person name="Luo M.C."/>
            <person name="Gu Y.Q."/>
            <person name="Puiu D."/>
            <person name="Wang H."/>
            <person name="Twardziok S.O."/>
            <person name="Deal K.R."/>
            <person name="Huo N."/>
            <person name="Zhu T."/>
            <person name="Wang L."/>
            <person name="Wang Y."/>
            <person name="McGuire P.E."/>
            <person name="Liu S."/>
            <person name="Long H."/>
            <person name="Ramasamy R.K."/>
            <person name="Rodriguez J.C."/>
            <person name="Van S.L."/>
            <person name="Yuan L."/>
            <person name="Wang Z."/>
            <person name="Xia Z."/>
            <person name="Xiao L."/>
            <person name="Anderson O.D."/>
            <person name="Ouyang S."/>
            <person name="Liang Y."/>
            <person name="Zimin A.V."/>
            <person name="Pertea G."/>
            <person name="Qi P."/>
            <person name="Bennetzen J.L."/>
            <person name="Dai X."/>
            <person name="Dawson M.W."/>
            <person name="Muller H.G."/>
            <person name="Kugler K."/>
            <person name="Rivarola-Duarte L."/>
            <person name="Spannagl M."/>
            <person name="Mayer K.F.X."/>
            <person name="Lu F.H."/>
            <person name="Bevan M.W."/>
            <person name="Leroy P."/>
            <person name="Li P."/>
            <person name="You F.M."/>
            <person name="Sun Q."/>
            <person name="Liu Z."/>
            <person name="Lyons E."/>
            <person name="Wicker T."/>
            <person name="Salzberg S.L."/>
            <person name="Devos K.M."/>
            <person name="Dvorak J."/>
        </authorList>
    </citation>
    <scope>NUCLEOTIDE SEQUENCE [LARGE SCALE GENOMIC DNA]</scope>
    <source>
        <strain evidence="3">cv. AL8/78</strain>
    </source>
</reference>
<organism evidence="3 4">
    <name type="scientific">Aegilops tauschii subsp. strangulata</name>
    <name type="common">Goatgrass</name>
    <dbReference type="NCBI Taxonomy" id="200361"/>
    <lineage>
        <taxon>Eukaryota</taxon>
        <taxon>Viridiplantae</taxon>
        <taxon>Streptophyta</taxon>
        <taxon>Embryophyta</taxon>
        <taxon>Tracheophyta</taxon>
        <taxon>Spermatophyta</taxon>
        <taxon>Magnoliopsida</taxon>
        <taxon>Liliopsida</taxon>
        <taxon>Poales</taxon>
        <taxon>Poaceae</taxon>
        <taxon>BOP clade</taxon>
        <taxon>Pooideae</taxon>
        <taxon>Triticodae</taxon>
        <taxon>Triticeae</taxon>
        <taxon>Triticinae</taxon>
        <taxon>Aegilops</taxon>
    </lineage>
</organism>
<evidence type="ECO:0000313" key="4">
    <source>
        <dbReference type="Proteomes" id="UP000015105"/>
    </source>
</evidence>
<keyword evidence="2" id="KW-0472">Membrane</keyword>
<accession>A0A453BQJ3</accession>
<reference evidence="3" key="4">
    <citation type="submission" date="2019-03" db="UniProtKB">
        <authorList>
            <consortium name="EnsemblPlants"/>
        </authorList>
    </citation>
    <scope>IDENTIFICATION</scope>
</reference>
<dbReference type="Gramene" id="AET2Gv20595100.3">
    <property type="protein sequence ID" value="AET2Gv20595100.3"/>
    <property type="gene ID" value="AET2Gv20595100"/>
</dbReference>
<reference evidence="4" key="2">
    <citation type="journal article" date="2017" name="Nat. Plants">
        <title>The Aegilops tauschii genome reveals multiple impacts of transposons.</title>
        <authorList>
            <person name="Zhao G."/>
            <person name="Zou C."/>
            <person name="Li K."/>
            <person name="Wang K."/>
            <person name="Li T."/>
            <person name="Gao L."/>
            <person name="Zhang X."/>
            <person name="Wang H."/>
            <person name="Yang Z."/>
            <person name="Liu X."/>
            <person name="Jiang W."/>
            <person name="Mao L."/>
            <person name="Kong X."/>
            <person name="Jiao Y."/>
            <person name="Jia J."/>
        </authorList>
    </citation>
    <scope>NUCLEOTIDE SEQUENCE [LARGE SCALE GENOMIC DNA]</scope>
    <source>
        <strain evidence="4">cv. AL8/78</strain>
    </source>
</reference>
<evidence type="ECO:0000256" key="1">
    <source>
        <dbReference type="SAM" id="MobiDB-lite"/>
    </source>
</evidence>
<dbReference type="AlphaFoldDB" id="A0A453BQJ3"/>
<evidence type="ECO:0000256" key="2">
    <source>
        <dbReference type="SAM" id="Phobius"/>
    </source>
</evidence>
<evidence type="ECO:0000313" key="3">
    <source>
        <dbReference type="EnsemblPlants" id="AET2Gv20595100.3"/>
    </source>
</evidence>
<name>A0A453BQJ3_AEGTS</name>
<keyword evidence="2" id="KW-1133">Transmembrane helix</keyword>
<dbReference type="EnsemblPlants" id="AET2Gv20595100.3">
    <property type="protein sequence ID" value="AET2Gv20595100.3"/>
    <property type="gene ID" value="AET2Gv20595100"/>
</dbReference>
<feature type="transmembrane region" description="Helical" evidence="2">
    <location>
        <begin position="19"/>
        <end position="39"/>
    </location>
</feature>
<reference evidence="4" key="1">
    <citation type="journal article" date="2014" name="Science">
        <title>Ancient hybridizations among the ancestral genomes of bread wheat.</title>
        <authorList>
            <consortium name="International Wheat Genome Sequencing Consortium,"/>
            <person name="Marcussen T."/>
            <person name="Sandve S.R."/>
            <person name="Heier L."/>
            <person name="Spannagl M."/>
            <person name="Pfeifer M."/>
            <person name="Jakobsen K.S."/>
            <person name="Wulff B.B."/>
            <person name="Steuernagel B."/>
            <person name="Mayer K.F."/>
            <person name="Olsen O.A."/>
        </authorList>
    </citation>
    <scope>NUCLEOTIDE SEQUENCE [LARGE SCALE GENOMIC DNA]</scope>
    <source>
        <strain evidence="4">cv. AL8/78</strain>
    </source>
</reference>
<keyword evidence="4" id="KW-1185">Reference proteome</keyword>
<dbReference type="Proteomes" id="UP000015105">
    <property type="component" value="Chromosome 2D"/>
</dbReference>
<feature type="region of interest" description="Disordered" evidence="1">
    <location>
        <begin position="86"/>
        <end position="106"/>
    </location>
</feature>
<evidence type="ECO:0008006" key="5">
    <source>
        <dbReference type="Google" id="ProtNLM"/>
    </source>
</evidence>
<sequence length="106" mass="11501">MAGGAVVNTSGGKDYPGRLTIFVFFTCVVAATGGLIFGYDIGISGMYMDHAPTHILYSIRQAKLLTVLISYVRAYRGRDVHEPFPEKVLPGGVQQEADEGLRQPIL</sequence>
<proteinExistence type="predicted"/>
<reference evidence="3" key="5">
    <citation type="journal article" date="2021" name="G3 (Bethesda)">
        <title>Aegilops tauschii genome assembly Aet v5.0 features greater sequence contiguity and improved annotation.</title>
        <authorList>
            <person name="Wang L."/>
            <person name="Zhu T."/>
            <person name="Rodriguez J.C."/>
            <person name="Deal K.R."/>
            <person name="Dubcovsky J."/>
            <person name="McGuire P.E."/>
            <person name="Lux T."/>
            <person name="Spannagl M."/>
            <person name="Mayer K.F.X."/>
            <person name="Baldrich P."/>
            <person name="Meyers B.C."/>
            <person name="Huo N."/>
            <person name="Gu Y.Q."/>
            <person name="Zhou H."/>
            <person name="Devos K.M."/>
            <person name="Bennetzen J.L."/>
            <person name="Unver T."/>
            <person name="Budak H."/>
            <person name="Gulick P.J."/>
            <person name="Galiba G."/>
            <person name="Kalapos B."/>
            <person name="Nelson D.R."/>
            <person name="Li P."/>
            <person name="You F.M."/>
            <person name="Luo M.C."/>
            <person name="Dvorak J."/>
        </authorList>
    </citation>
    <scope>NUCLEOTIDE SEQUENCE [LARGE SCALE GENOMIC DNA]</scope>
    <source>
        <strain evidence="3">cv. AL8/78</strain>
    </source>
</reference>
<protein>
    <recommendedName>
        <fullName evidence="5">Major facilitator superfamily (MFS) profile domain-containing protein</fullName>
    </recommendedName>
</protein>